<evidence type="ECO:0000259" key="5">
    <source>
        <dbReference type="SMART" id="SM00650"/>
    </source>
</evidence>
<evidence type="ECO:0000256" key="3">
    <source>
        <dbReference type="ARBA" id="ARBA00022691"/>
    </source>
</evidence>
<gene>
    <name evidence="6" type="ORF">K9V48_04230</name>
</gene>
<dbReference type="PANTHER" id="PTHR43861:SF1">
    <property type="entry name" value="TRANS-ACONITATE 2-METHYLTRANSFERASE"/>
    <property type="match status" value="1"/>
</dbReference>
<keyword evidence="3 4" id="KW-0949">S-adenosyl-L-methionine</keyword>
<dbReference type="EMBL" id="JAIQUM010000006">
    <property type="protein sequence ID" value="MBZ5749469.1"/>
    <property type="molecule type" value="Genomic_DNA"/>
</dbReference>
<dbReference type="HAMAP" id="MF_02100">
    <property type="entry name" value="Methyltr_YrrT"/>
    <property type="match status" value="1"/>
</dbReference>
<feature type="domain" description="Ribosomal RNA adenine methylase transferase N-terminal" evidence="5">
    <location>
        <begin position="35"/>
        <end position="152"/>
    </location>
</feature>
<feature type="binding site" evidence="4">
    <location>
        <position position="74"/>
    </location>
    <ligand>
        <name>S-adenosyl-L-methionine</name>
        <dbReference type="ChEBI" id="CHEBI:59789"/>
    </ligand>
</feature>
<evidence type="ECO:0000256" key="1">
    <source>
        <dbReference type="ARBA" id="ARBA00022603"/>
    </source>
</evidence>
<evidence type="ECO:0000256" key="2">
    <source>
        <dbReference type="ARBA" id="ARBA00022679"/>
    </source>
</evidence>
<proteinExistence type="inferred from homology"/>
<protein>
    <recommendedName>
        <fullName evidence="4">Uncharacterized methyltransferase K9V48_04230</fullName>
        <ecNumber evidence="4">2.1.1.-</ecNumber>
    </recommendedName>
</protein>
<keyword evidence="2 4" id="KW-0808">Transferase</keyword>
<evidence type="ECO:0000256" key="4">
    <source>
        <dbReference type="HAMAP-Rule" id="MF_02100"/>
    </source>
</evidence>
<dbReference type="GO" id="GO:0032259">
    <property type="term" value="P:methylation"/>
    <property type="evidence" value="ECO:0007669"/>
    <property type="project" value="UniProtKB-KW"/>
</dbReference>
<dbReference type="InterPro" id="IPR029063">
    <property type="entry name" value="SAM-dependent_MTases_sf"/>
</dbReference>
<name>A0ABS7UNJ6_9BACI</name>
<feature type="binding site" evidence="4">
    <location>
        <position position="53"/>
    </location>
    <ligand>
        <name>S-adenosyl-L-methionine</name>
        <dbReference type="ChEBI" id="CHEBI:59789"/>
    </ligand>
</feature>
<dbReference type="InterPro" id="IPR023553">
    <property type="entry name" value="Uncharacterised_MeTfrase_YrrT"/>
</dbReference>
<dbReference type="InterPro" id="IPR020598">
    <property type="entry name" value="rRNA_Ade_methylase_Trfase_N"/>
</dbReference>
<dbReference type="PANTHER" id="PTHR43861">
    <property type="entry name" value="TRANS-ACONITATE 2-METHYLTRANSFERASE-RELATED"/>
    <property type="match status" value="1"/>
</dbReference>
<evidence type="ECO:0000313" key="7">
    <source>
        <dbReference type="Proteomes" id="UP001165287"/>
    </source>
</evidence>
<dbReference type="GO" id="GO:0008168">
    <property type="term" value="F:methyltransferase activity"/>
    <property type="evidence" value="ECO:0007669"/>
    <property type="project" value="UniProtKB-KW"/>
</dbReference>
<dbReference type="SUPFAM" id="SSF53335">
    <property type="entry name" value="S-adenosyl-L-methionine-dependent methyltransferases"/>
    <property type="match status" value="1"/>
</dbReference>
<organism evidence="6 7">
    <name type="scientific">Metabacillus rhizolycopersici</name>
    <dbReference type="NCBI Taxonomy" id="2875709"/>
    <lineage>
        <taxon>Bacteria</taxon>
        <taxon>Bacillati</taxon>
        <taxon>Bacillota</taxon>
        <taxon>Bacilli</taxon>
        <taxon>Bacillales</taxon>
        <taxon>Bacillaceae</taxon>
        <taxon>Metabacillus</taxon>
    </lineage>
</organism>
<dbReference type="Pfam" id="PF08241">
    <property type="entry name" value="Methyltransf_11"/>
    <property type="match status" value="1"/>
</dbReference>
<feature type="binding site" evidence="4">
    <location>
        <position position="97"/>
    </location>
    <ligand>
        <name>S-adenosyl-L-methionine</name>
        <dbReference type="ChEBI" id="CHEBI:59789"/>
    </ligand>
</feature>
<dbReference type="RefSeq" id="WP_224137237.1">
    <property type="nucleotide sequence ID" value="NZ_JAIQUM010000006.1"/>
</dbReference>
<comment type="caution">
    <text evidence="6">The sequence shown here is derived from an EMBL/GenBank/DDBJ whole genome shotgun (WGS) entry which is preliminary data.</text>
</comment>
<accession>A0ABS7UNJ6</accession>
<dbReference type="SMART" id="SM00650">
    <property type="entry name" value="rADc"/>
    <property type="match status" value="1"/>
</dbReference>
<sequence length="212" mass="24072">MGREFIDLFESWSATYDETVLGNDLEYREVFKDYQQILEQVAVLANGHVVEFGAGTGNLTEKLLALGYTVTAIEPSSEMRKIANEKLTGDVEIIDGDFLDFPITESVDSIVSTYAFHHLTDVEKAKAIAIYRDLLNSGGKIVFADTMYPSKEAYLQAIDDAKKENFLSLANDLETEYYTTMPYLQSMLEANDFKVTFFRCNRFVWIMEAVKN</sequence>
<dbReference type="Proteomes" id="UP001165287">
    <property type="component" value="Unassembled WGS sequence"/>
</dbReference>
<comment type="similarity">
    <text evidence="4">Belongs to the methyltransferase superfamily. YrrT family.</text>
</comment>
<dbReference type="EC" id="2.1.1.-" evidence="4"/>
<dbReference type="InterPro" id="IPR013216">
    <property type="entry name" value="Methyltransf_11"/>
</dbReference>
<dbReference type="CDD" id="cd02440">
    <property type="entry name" value="AdoMet_MTases"/>
    <property type="match status" value="1"/>
</dbReference>
<keyword evidence="1 4" id="KW-0489">Methyltransferase</keyword>
<reference evidence="6" key="1">
    <citation type="submission" date="2024-05" db="EMBL/GenBank/DDBJ databases">
        <title>Metabacillus sp. nov., isolated from the rhizosphere soil of tomato plants.</title>
        <authorList>
            <person name="Ma R."/>
        </authorList>
    </citation>
    <scope>NUCLEOTIDE SEQUENCE</scope>
    <source>
        <strain evidence="6">DBTR6</strain>
    </source>
</reference>
<keyword evidence="7" id="KW-1185">Reference proteome</keyword>
<dbReference type="Gene3D" id="3.40.50.150">
    <property type="entry name" value="Vaccinia Virus protein VP39"/>
    <property type="match status" value="1"/>
</dbReference>
<evidence type="ECO:0000313" key="6">
    <source>
        <dbReference type="EMBL" id="MBZ5749469.1"/>
    </source>
</evidence>
<comment type="function">
    <text evidence="4">Could be a S-adenosyl-L-methionine-dependent methyltransferase.</text>
</comment>